<keyword evidence="12" id="KW-1185">Reference proteome</keyword>
<dbReference type="Proteomes" id="UP001597380">
    <property type="component" value="Unassembled WGS sequence"/>
</dbReference>
<dbReference type="PROSITE" id="PS51085">
    <property type="entry name" value="2FE2S_FER_2"/>
    <property type="match status" value="1"/>
</dbReference>
<sequence length="90" mass="9777">MATHEVTVNDGEYRFVFGDQDSLLQSALAAGVPWPYRCRQGACGSCLCRITSGTVCYPRMAPILTDQEQAEGWCFACLAVPSSDIKIEIG</sequence>
<name>A0ABW4XM57_9GAMM</name>
<evidence type="ECO:0000313" key="12">
    <source>
        <dbReference type="Proteomes" id="UP001597380"/>
    </source>
</evidence>
<evidence type="ECO:0000256" key="5">
    <source>
        <dbReference type="ARBA" id="ARBA00022982"/>
    </source>
</evidence>
<evidence type="ECO:0000313" key="11">
    <source>
        <dbReference type="EMBL" id="MFD2096062.1"/>
    </source>
</evidence>
<keyword evidence="5" id="KW-0249">Electron transport</keyword>
<dbReference type="PANTHER" id="PTHR43112">
    <property type="entry name" value="FERREDOXIN"/>
    <property type="match status" value="1"/>
</dbReference>
<keyword evidence="3" id="KW-0001">2Fe-2S</keyword>
<comment type="similarity">
    <text evidence="1">Belongs to the 2Fe2S plant-type ferredoxin family.</text>
</comment>
<comment type="cofactor">
    <cofactor evidence="9">
        <name>[2Fe-2S] cluster</name>
        <dbReference type="ChEBI" id="CHEBI:190135"/>
    </cofactor>
</comment>
<dbReference type="PANTHER" id="PTHR43112:SF3">
    <property type="entry name" value="FERREDOXIN-2, CHLOROPLASTIC"/>
    <property type="match status" value="1"/>
</dbReference>
<evidence type="ECO:0000256" key="7">
    <source>
        <dbReference type="ARBA" id="ARBA00023014"/>
    </source>
</evidence>
<keyword evidence="7" id="KW-0411">Iron-sulfur</keyword>
<evidence type="ECO:0000256" key="8">
    <source>
        <dbReference type="ARBA" id="ARBA00023075"/>
    </source>
</evidence>
<keyword evidence="6" id="KW-0408">Iron</keyword>
<feature type="domain" description="2Fe-2S ferredoxin-type" evidence="10">
    <location>
        <begin position="4"/>
        <end position="90"/>
    </location>
</feature>
<dbReference type="EMBL" id="JBHUHT010000011">
    <property type="protein sequence ID" value="MFD2096062.1"/>
    <property type="molecule type" value="Genomic_DNA"/>
</dbReference>
<evidence type="ECO:0000256" key="2">
    <source>
        <dbReference type="ARBA" id="ARBA00022448"/>
    </source>
</evidence>
<gene>
    <name evidence="11" type="ORF">ACFSJ3_08705</name>
</gene>
<keyword evidence="2" id="KW-0813">Transport</keyword>
<keyword evidence="4" id="KW-0479">Metal-binding</keyword>
<dbReference type="InterPro" id="IPR012675">
    <property type="entry name" value="Beta-grasp_dom_sf"/>
</dbReference>
<organism evidence="11 12">
    <name type="scientific">Corallincola platygyrae</name>
    <dbReference type="NCBI Taxonomy" id="1193278"/>
    <lineage>
        <taxon>Bacteria</taxon>
        <taxon>Pseudomonadati</taxon>
        <taxon>Pseudomonadota</taxon>
        <taxon>Gammaproteobacteria</taxon>
        <taxon>Alteromonadales</taxon>
        <taxon>Psychromonadaceae</taxon>
        <taxon>Corallincola</taxon>
    </lineage>
</organism>
<accession>A0ABW4XM57</accession>
<dbReference type="InterPro" id="IPR006058">
    <property type="entry name" value="2Fe2S_fd_BS"/>
</dbReference>
<comment type="caution">
    <text evidence="11">The sequence shown here is derived from an EMBL/GenBank/DDBJ whole genome shotgun (WGS) entry which is preliminary data.</text>
</comment>
<evidence type="ECO:0000256" key="4">
    <source>
        <dbReference type="ARBA" id="ARBA00022723"/>
    </source>
</evidence>
<dbReference type="SUPFAM" id="SSF54292">
    <property type="entry name" value="2Fe-2S ferredoxin-like"/>
    <property type="match status" value="1"/>
</dbReference>
<evidence type="ECO:0000256" key="1">
    <source>
        <dbReference type="ARBA" id="ARBA00007874"/>
    </source>
</evidence>
<dbReference type="RefSeq" id="WP_345341033.1">
    <property type="nucleotide sequence ID" value="NZ_BAABLI010000017.1"/>
</dbReference>
<dbReference type="Gene3D" id="3.10.20.30">
    <property type="match status" value="1"/>
</dbReference>
<dbReference type="Pfam" id="PF00111">
    <property type="entry name" value="Fer2"/>
    <property type="match status" value="1"/>
</dbReference>
<dbReference type="PROSITE" id="PS00197">
    <property type="entry name" value="2FE2S_FER_1"/>
    <property type="match status" value="1"/>
</dbReference>
<dbReference type="CDD" id="cd00207">
    <property type="entry name" value="fer2"/>
    <property type="match status" value="1"/>
</dbReference>
<evidence type="ECO:0000256" key="6">
    <source>
        <dbReference type="ARBA" id="ARBA00023004"/>
    </source>
</evidence>
<evidence type="ECO:0000256" key="3">
    <source>
        <dbReference type="ARBA" id="ARBA00022714"/>
    </source>
</evidence>
<dbReference type="InterPro" id="IPR036010">
    <property type="entry name" value="2Fe-2S_ferredoxin-like_sf"/>
</dbReference>
<proteinExistence type="inferred from homology"/>
<evidence type="ECO:0000259" key="10">
    <source>
        <dbReference type="PROSITE" id="PS51085"/>
    </source>
</evidence>
<keyword evidence="8" id="KW-0830">Ubiquinone</keyword>
<protein>
    <submittedName>
        <fullName evidence="11">2Fe-2S iron-sulfur cluster-binding protein</fullName>
    </submittedName>
</protein>
<evidence type="ECO:0000256" key="9">
    <source>
        <dbReference type="ARBA" id="ARBA00034078"/>
    </source>
</evidence>
<dbReference type="InterPro" id="IPR001041">
    <property type="entry name" value="2Fe-2S_ferredoxin-type"/>
</dbReference>
<reference evidence="12" key="1">
    <citation type="journal article" date="2019" name="Int. J. Syst. Evol. Microbiol.">
        <title>The Global Catalogue of Microorganisms (GCM) 10K type strain sequencing project: providing services to taxonomists for standard genome sequencing and annotation.</title>
        <authorList>
            <consortium name="The Broad Institute Genomics Platform"/>
            <consortium name="The Broad Institute Genome Sequencing Center for Infectious Disease"/>
            <person name="Wu L."/>
            <person name="Ma J."/>
        </authorList>
    </citation>
    <scope>NUCLEOTIDE SEQUENCE [LARGE SCALE GENOMIC DNA]</scope>
    <source>
        <strain evidence="12">CGMCC 1.10992</strain>
    </source>
</reference>